<reference evidence="3" key="2">
    <citation type="submission" date="2023-06" db="EMBL/GenBank/DDBJ databases">
        <authorList>
            <consortium name="Lawrence Berkeley National Laboratory"/>
            <person name="Haridas S."/>
            <person name="Hensen N."/>
            <person name="Bonometti L."/>
            <person name="Westerberg I."/>
            <person name="Brannstrom I.O."/>
            <person name="Guillou S."/>
            <person name="Cros-Aarteil S."/>
            <person name="Calhoun S."/>
            <person name="Kuo A."/>
            <person name="Mondo S."/>
            <person name="Pangilinan J."/>
            <person name="Riley R."/>
            <person name="Labutti K."/>
            <person name="Andreopoulos B."/>
            <person name="Lipzen A."/>
            <person name="Chen C."/>
            <person name="Yanf M."/>
            <person name="Daum C."/>
            <person name="Ng V."/>
            <person name="Clum A."/>
            <person name="Steindorff A."/>
            <person name="Ohm R."/>
            <person name="Martin F."/>
            <person name="Silar P."/>
            <person name="Natvig D."/>
            <person name="Lalanne C."/>
            <person name="Gautier V."/>
            <person name="Ament-Velasquez S.L."/>
            <person name="Kruys A."/>
            <person name="Hutchinson M.I."/>
            <person name="Powell A.J."/>
            <person name="Barry K."/>
            <person name="Miller A.N."/>
            <person name="Grigoriev I.V."/>
            <person name="Debuchy R."/>
            <person name="Gladieux P."/>
            <person name="Thoren M.H."/>
            <person name="Johannesson H."/>
        </authorList>
    </citation>
    <scope>NUCLEOTIDE SEQUENCE</scope>
    <source>
        <strain evidence="3">CBS 560.94</strain>
    </source>
</reference>
<feature type="region of interest" description="Disordered" evidence="2">
    <location>
        <begin position="617"/>
        <end position="692"/>
    </location>
</feature>
<dbReference type="GO" id="GO:1990023">
    <property type="term" value="C:mitotic spindle midzone"/>
    <property type="evidence" value="ECO:0007669"/>
    <property type="project" value="TreeGrafter"/>
</dbReference>
<dbReference type="AlphaFoldDB" id="A0AAE0JAF4"/>
<dbReference type="RefSeq" id="XP_062679300.1">
    <property type="nucleotide sequence ID" value="XM_062824954.1"/>
</dbReference>
<protein>
    <submittedName>
        <fullName evidence="3">Microtubule associated protein-domain-containing protein</fullName>
    </submittedName>
</protein>
<keyword evidence="1" id="KW-0175">Coiled coil</keyword>
<reference evidence="3" key="1">
    <citation type="journal article" date="2023" name="Mol. Phylogenet. Evol.">
        <title>Genome-scale phylogeny and comparative genomics of the fungal order Sordariales.</title>
        <authorList>
            <person name="Hensen N."/>
            <person name="Bonometti L."/>
            <person name="Westerberg I."/>
            <person name="Brannstrom I.O."/>
            <person name="Guillou S."/>
            <person name="Cros-Aarteil S."/>
            <person name="Calhoun S."/>
            <person name="Haridas S."/>
            <person name="Kuo A."/>
            <person name="Mondo S."/>
            <person name="Pangilinan J."/>
            <person name="Riley R."/>
            <person name="LaButti K."/>
            <person name="Andreopoulos B."/>
            <person name="Lipzen A."/>
            <person name="Chen C."/>
            <person name="Yan M."/>
            <person name="Daum C."/>
            <person name="Ng V."/>
            <person name="Clum A."/>
            <person name="Steindorff A."/>
            <person name="Ohm R.A."/>
            <person name="Martin F."/>
            <person name="Silar P."/>
            <person name="Natvig D.O."/>
            <person name="Lalanne C."/>
            <person name="Gautier V."/>
            <person name="Ament-Velasquez S.L."/>
            <person name="Kruys A."/>
            <person name="Hutchinson M.I."/>
            <person name="Powell A.J."/>
            <person name="Barry K."/>
            <person name="Miller A.N."/>
            <person name="Grigoriev I.V."/>
            <person name="Debuchy R."/>
            <person name="Gladieux P."/>
            <person name="Hiltunen Thoren M."/>
            <person name="Johannesson H."/>
        </authorList>
    </citation>
    <scope>NUCLEOTIDE SEQUENCE</scope>
    <source>
        <strain evidence="3">CBS 560.94</strain>
    </source>
</reference>
<feature type="compositionally biased region" description="Polar residues" evidence="2">
    <location>
        <begin position="680"/>
        <end position="692"/>
    </location>
</feature>
<feature type="compositionally biased region" description="Pro residues" evidence="2">
    <location>
        <begin position="575"/>
        <end position="588"/>
    </location>
</feature>
<organism evidence="3 4">
    <name type="scientific">Neurospora tetraspora</name>
    <dbReference type="NCBI Taxonomy" id="94610"/>
    <lineage>
        <taxon>Eukaryota</taxon>
        <taxon>Fungi</taxon>
        <taxon>Dikarya</taxon>
        <taxon>Ascomycota</taxon>
        <taxon>Pezizomycotina</taxon>
        <taxon>Sordariomycetes</taxon>
        <taxon>Sordariomycetidae</taxon>
        <taxon>Sordariales</taxon>
        <taxon>Sordariaceae</taxon>
        <taxon>Neurospora</taxon>
    </lineage>
</organism>
<dbReference type="GO" id="GO:0005737">
    <property type="term" value="C:cytoplasm"/>
    <property type="evidence" value="ECO:0007669"/>
    <property type="project" value="TreeGrafter"/>
</dbReference>
<evidence type="ECO:0000256" key="2">
    <source>
        <dbReference type="SAM" id="MobiDB-lite"/>
    </source>
</evidence>
<evidence type="ECO:0000256" key="1">
    <source>
        <dbReference type="SAM" id="Coils"/>
    </source>
</evidence>
<comment type="caution">
    <text evidence="3">The sequence shown here is derived from an EMBL/GenBank/DDBJ whole genome shotgun (WGS) entry which is preliminary data.</text>
</comment>
<sequence>MDTSYLAQQVNTIIGQLHGLFDEIGVAHNDREHREAELFAALSEALQNQVRRVTNEKQEMIEEAQRIITTIRQMEVAMDDTKKARRSLEDDGLKITYPLVQCIQGLQEKHSQVARAHRERYEEIKKLAQALESYSLHLEPGFVKLELPPTGPDQPVSTTFDLTDSYVQKLDEQFTRVFEEYTRRVAAVKSVAEEIIQLWAELGTPQAQTDGAIVKYYRDAPEQLGLHQVDIERLRAKKDKLADEKKSRENRLANLKATVGELWEKLGVDESARKAFLNSNRGCGMRQINEFEDELARLNELKRQNMHIFIEDARVKLQGLWDALYYSEDEMLEFTPAFSDVYSDALLEAHEREIARLETLKEQRAPLLSLIDKYKSLVADREELAASSQDASRLLMKGQKGERRDPGKLLREEKMRKRIAKELPKVTVDLRKSLEQWEEEYGRPFLVQGERFLDAIEEEDPRAGLGTSRPKTPGVSASPVKPRERAATLNRANSAHALRGQPPKSPTKTPSASTSTLPARSATVNGKSGSPTRLPARAPLSNLTFINSAPADRITGRPESRVDGTGTLRGAPLLRAPPPKMRSLLPPPDLEKPNNPYNGANLRSSIALVREVEAEDMYDDRGSSRSSTRPGHSNSISSHTSRTSHSSLTSYTASQSSFKQLPQAPPPPVRQISDRESAGSAVSESENWQTYEDGSDLEEEAGNLYLHKVRGARSLGGFRRSTPDDSRPQSHSSQHSQSQHGFGQLQQAAQIRAMKQSGLQPPAHAGRVALVDADGDRIMGGQSEWADEDGYSHYH</sequence>
<feature type="region of interest" description="Disordered" evidence="2">
    <location>
        <begin position="715"/>
        <end position="763"/>
    </location>
</feature>
<proteinExistence type="predicted"/>
<dbReference type="Pfam" id="PF03999">
    <property type="entry name" value="MAP65_ASE1"/>
    <property type="match status" value="1"/>
</dbReference>
<dbReference type="GeneID" id="87862108"/>
<dbReference type="GO" id="GO:0008017">
    <property type="term" value="F:microtubule binding"/>
    <property type="evidence" value="ECO:0007669"/>
    <property type="project" value="InterPro"/>
</dbReference>
<keyword evidence="4" id="KW-1185">Reference proteome</keyword>
<evidence type="ECO:0000313" key="3">
    <source>
        <dbReference type="EMBL" id="KAK3340358.1"/>
    </source>
</evidence>
<evidence type="ECO:0000313" key="4">
    <source>
        <dbReference type="Proteomes" id="UP001278500"/>
    </source>
</evidence>
<dbReference type="EMBL" id="JAUEPP010000006">
    <property type="protein sequence ID" value="KAK3340358.1"/>
    <property type="molecule type" value="Genomic_DNA"/>
</dbReference>
<feature type="compositionally biased region" description="Low complexity" evidence="2">
    <location>
        <begin position="729"/>
        <end position="747"/>
    </location>
</feature>
<feature type="coiled-coil region" evidence="1">
    <location>
        <begin position="224"/>
        <end position="258"/>
    </location>
</feature>
<dbReference type="PANTHER" id="PTHR19321">
    <property type="entry name" value="PROTEIN REGULATOR OF CYTOKINESIS 1 PRC1-RELATED"/>
    <property type="match status" value="1"/>
</dbReference>
<dbReference type="GO" id="GO:0051256">
    <property type="term" value="P:mitotic spindle midzone assembly"/>
    <property type="evidence" value="ECO:0007669"/>
    <property type="project" value="TreeGrafter"/>
</dbReference>
<feature type="coiled-coil region" evidence="1">
    <location>
        <begin position="43"/>
        <end position="91"/>
    </location>
</feature>
<feature type="region of interest" description="Disordered" evidence="2">
    <location>
        <begin position="460"/>
        <end position="539"/>
    </location>
</feature>
<dbReference type="PANTHER" id="PTHR19321:SF41">
    <property type="entry name" value="FASCETTO-RELATED"/>
    <property type="match status" value="1"/>
</dbReference>
<dbReference type="Proteomes" id="UP001278500">
    <property type="component" value="Unassembled WGS sequence"/>
</dbReference>
<feature type="region of interest" description="Disordered" evidence="2">
    <location>
        <begin position="551"/>
        <end position="601"/>
    </location>
</feature>
<name>A0AAE0JAF4_9PEZI</name>
<dbReference type="InterPro" id="IPR007145">
    <property type="entry name" value="MAP65_Ase1_PRC1"/>
</dbReference>
<gene>
    <name evidence="3" type="ORF">B0H65DRAFT_431600</name>
</gene>
<accession>A0AAE0JAF4</accession>
<feature type="compositionally biased region" description="Low complexity" evidence="2">
    <location>
        <begin position="506"/>
        <end position="523"/>
    </location>
</feature>
<dbReference type="Gene3D" id="1.20.58.1520">
    <property type="match status" value="1"/>
</dbReference>
<feature type="compositionally biased region" description="Low complexity" evidence="2">
    <location>
        <begin position="632"/>
        <end position="657"/>
    </location>
</feature>